<dbReference type="Proteomes" id="UP000314294">
    <property type="component" value="Unassembled WGS sequence"/>
</dbReference>
<gene>
    <name evidence="1" type="ORF">EYF80_021348</name>
</gene>
<name>A0A4Z2HRU7_9TELE</name>
<evidence type="ECO:0000313" key="2">
    <source>
        <dbReference type="Proteomes" id="UP000314294"/>
    </source>
</evidence>
<sequence length="105" mass="11294">MEPMQCVAGSSARCRRLLGTRRKECEDSDDVIPELAVSSVSPSKGTLSRSMWMLGLSSLQTQPMGVRLNEGREPMLACMLGMGSGSSQPPLSSWNSKVNFLGTLS</sequence>
<reference evidence="1 2" key="1">
    <citation type="submission" date="2019-03" db="EMBL/GenBank/DDBJ databases">
        <title>First draft genome of Liparis tanakae, snailfish: a comprehensive survey of snailfish specific genes.</title>
        <authorList>
            <person name="Kim W."/>
            <person name="Song I."/>
            <person name="Jeong J.-H."/>
            <person name="Kim D."/>
            <person name="Kim S."/>
            <person name="Ryu S."/>
            <person name="Song J.Y."/>
            <person name="Lee S.K."/>
        </authorList>
    </citation>
    <scope>NUCLEOTIDE SEQUENCE [LARGE SCALE GENOMIC DNA]</scope>
    <source>
        <tissue evidence="1">Muscle</tissue>
    </source>
</reference>
<evidence type="ECO:0000313" key="1">
    <source>
        <dbReference type="EMBL" id="TNN68427.1"/>
    </source>
</evidence>
<dbReference type="EMBL" id="SRLO01000190">
    <property type="protein sequence ID" value="TNN68427.1"/>
    <property type="molecule type" value="Genomic_DNA"/>
</dbReference>
<proteinExistence type="predicted"/>
<keyword evidence="2" id="KW-1185">Reference proteome</keyword>
<dbReference type="AlphaFoldDB" id="A0A4Z2HRU7"/>
<accession>A0A4Z2HRU7</accession>
<organism evidence="1 2">
    <name type="scientific">Liparis tanakae</name>
    <name type="common">Tanaka's snailfish</name>
    <dbReference type="NCBI Taxonomy" id="230148"/>
    <lineage>
        <taxon>Eukaryota</taxon>
        <taxon>Metazoa</taxon>
        <taxon>Chordata</taxon>
        <taxon>Craniata</taxon>
        <taxon>Vertebrata</taxon>
        <taxon>Euteleostomi</taxon>
        <taxon>Actinopterygii</taxon>
        <taxon>Neopterygii</taxon>
        <taxon>Teleostei</taxon>
        <taxon>Neoteleostei</taxon>
        <taxon>Acanthomorphata</taxon>
        <taxon>Eupercaria</taxon>
        <taxon>Perciformes</taxon>
        <taxon>Cottioidei</taxon>
        <taxon>Cottales</taxon>
        <taxon>Liparidae</taxon>
        <taxon>Liparis</taxon>
    </lineage>
</organism>
<protein>
    <submittedName>
        <fullName evidence="1">Uncharacterized protein</fullName>
    </submittedName>
</protein>
<comment type="caution">
    <text evidence="1">The sequence shown here is derived from an EMBL/GenBank/DDBJ whole genome shotgun (WGS) entry which is preliminary data.</text>
</comment>